<sequence length="821" mass="90419">MSKPEFELHLGGGLYLDSQGNIRQGAPPPKSVPVFEVPFQLPLEPSKLKDTVAKVEKALKSVTKDPEVIAMFARFGYASKLLDVLSAVTKVAAMIAPVLSVAAFAYDILKLFGLFKSTPSSFEKKVMEAVAEITDTQRVIFAHITETHVTGAHSRISTWVAGVMDYFTSLQNSHPSLQDLKDEYNKLESTQEERSGDVQWLLTDLTWRILFPRADYSRVWGFMSDLVHTMPAAAGQPPVKTPFPANNSLVFDHRLMTPLVLFASEAYLTAIRAIRPEHRVIGTFHNKLLLMADALERCAQQMRSDGLGRTVYAPSHFTRVRASDVIPGRPFTGAPVISPRCSRWPVGALDLRRHSDSYFNTFLNDLSLAETRGNVTSSRFGGLDFRWIPPAVLGEHQEPWGWEILNPDECAAAANAQSEADYAELLATSGYVELLRVVALLRNEATEPSSSMTASQKRMSLFRAPLPAESVAIKSGGSGWVKETVGTGKRESQNWGATLALGTQPLNRAYPLKYNIVLRTLVAGASYEDYYRTSYVPEPDRPSALALAIDTVPGVLLDEFYIFKNVESPREAVGLHDRQRVMTAATFDWWIQVATPFSLDNDFLETAVELGTLGFIAPVGGGSAGDRLPDGTPGTGASVGMASWLPGGLPNDVIGTHTPFIGWKPGVAELDGQRREPKVVPVTVKYRIDWLGDDLRMEFRNVPQDRNYVVHVVLEEFLPRTGKWLHTAIPVPINGCLTFIPQRFFEEEAKAVANAGQAIAVFYKRQFVDVAVGRPPPDPKFDPIRPGDLVSLNQVVSLGQSLERLGFTLEMQERDGGPGEG</sequence>
<reference evidence="1 2" key="1">
    <citation type="journal article" date="2016" name="PLoS ONE">
        <title>Complete Genome Sequence and Comparative Genomics of a Novel Myxobacterium Myxococcus hansupus.</title>
        <authorList>
            <person name="Sharma G."/>
            <person name="Narwani T."/>
            <person name="Subramanian S."/>
        </authorList>
    </citation>
    <scope>NUCLEOTIDE SEQUENCE [LARGE SCALE GENOMIC DNA]</scope>
    <source>
        <strain evidence="2">mixupus</strain>
    </source>
</reference>
<dbReference type="Proteomes" id="UP000009026">
    <property type="component" value="Chromosome"/>
</dbReference>
<evidence type="ECO:0000313" key="1">
    <source>
        <dbReference type="EMBL" id="AKQ70383.1"/>
    </source>
</evidence>
<name>A0A0H4X8R0_9BACT</name>
<dbReference type="PATRIC" id="fig|1297742.4.peg.7425"/>
<dbReference type="STRING" id="1297742.A176_007295"/>
<evidence type="ECO:0000313" key="2">
    <source>
        <dbReference type="Proteomes" id="UP000009026"/>
    </source>
</evidence>
<dbReference type="eggNOG" id="ENOG5033ZKA">
    <property type="taxonomic scope" value="Bacteria"/>
</dbReference>
<dbReference type="OrthoDB" id="9823185at2"/>
<gene>
    <name evidence="1" type="ORF">A176_007295</name>
</gene>
<dbReference type="EMBL" id="CP012109">
    <property type="protein sequence ID" value="AKQ70383.1"/>
    <property type="molecule type" value="Genomic_DNA"/>
</dbReference>
<proteinExistence type="predicted"/>
<organism evidence="1 2">
    <name type="scientific">Pseudomyxococcus hansupus</name>
    <dbReference type="NCBI Taxonomy" id="1297742"/>
    <lineage>
        <taxon>Bacteria</taxon>
        <taxon>Pseudomonadati</taxon>
        <taxon>Myxococcota</taxon>
        <taxon>Myxococcia</taxon>
        <taxon>Myxococcales</taxon>
        <taxon>Cystobacterineae</taxon>
        <taxon>Myxococcaceae</taxon>
        <taxon>Pseudomyxococcus</taxon>
    </lineage>
</organism>
<dbReference type="KEGG" id="mym:A176_007295"/>
<accession>A0A0H4X8R0</accession>
<dbReference type="AlphaFoldDB" id="A0A0H4X8R0"/>
<keyword evidence="2" id="KW-1185">Reference proteome</keyword>
<dbReference type="RefSeq" id="WP_002634023.1">
    <property type="nucleotide sequence ID" value="NZ_CP012109.1"/>
</dbReference>
<protein>
    <submittedName>
        <fullName evidence="1">Uncharacterized protein</fullName>
    </submittedName>
</protein>